<proteinExistence type="inferred from homology"/>
<comment type="similarity">
    <text evidence="6">Belongs to the AUP1 family.</text>
</comment>
<comment type="caution">
    <text evidence="11">The sequence shown here is derived from an EMBL/GenBank/DDBJ whole genome shotgun (WGS) entry which is preliminary data.</text>
</comment>
<gene>
    <name evidence="11" type="ORF">ABEB36_012073</name>
</gene>
<evidence type="ECO:0000256" key="3">
    <source>
        <dbReference type="ARBA" id="ARBA00022677"/>
    </source>
</evidence>
<evidence type="ECO:0000256" key="6">
    <source>
        <dbReference type="ARBA" id="ARBA00035634"/>
    </source>
</evidence>
<evidence type="ECO:0000256" key="7">
    <source>
        <dbReference type="ARBA" id="ARBA00035685"/>
    </source>
</evidence>
<keyword evidence="9" id="KW-0812">Transmembrane</keyword>
<evidence type="ECO:0000256" key="2">
    <source>
        <dbReference type="ARBA" id="ARBA00004502"/>
    </source>
</evidence>
<dbReference type="Proteomes" id="UP001566132">
    <property type="component" value="Unassembled WGS sequence"/>
</dbReference>
<evidence type="ECO:0000313" key="12">
    <source>
        <dbReference type="Proteomes" id="UP001566132"/>
    </source>
</evidence>
<accession>A0ABD1EA27</accession>
<dbReference type="AlphaFoldDB" id="A0ABD1EA27"/>
<reference evidence="11 12" key="1">
    <citation type="submission" date="2024-05" db="EMBL/GenBank/DDBJ databases">
        <title>Genetic variation in Jamaican populations of the coffee berry borer (Hypothenemus hampei).</title>
        <authorList>
            <person name="Errbii M."/>
            <person name="Myrie A."/>
        </authorList>
    </citation>
    <scope>NUCLEOTIDE SEQUENCE [LARGE SCALE GENOMIC DNA]</scope>
    <source>
        <strain evidence="11">JA-Hopewell-2020-01-JO</strain>
        <tissue evidence="11">Whole body</tissue>
    </source>
</reference>
<dbReference type="EMBL" id="JBDJPC010000009">
    <property type="protein sequence ID" value="KAL1491482.1"/>
    <property type="molecule type" value="Genomic_DNA"/>
</dbReference>
<comment type="subcellular location">
    <subcellularLocation>
        <location evidence="1">Endoplasmic reticulum membrane</location>
        <topology evidence="1">Peripheral membrane protein</topology>
    </subcellularLocation>
    <subcellularLocation>
        <location evidence="2">Lipid droplet</location>
    </subcellularLocation>
</comment>
<keyword evidence="12" id="KW-1185">Reference proteome</keyword>
<dbReference type="GO" id="GO:0005811">
    <property type="term" value="C:lipid droplet"/>
    <property type="evidence" value="ECO:0007669"/>
    <property type="project" value="UniProtKB-SubCell"/>
</dbReference>
<evidence type="ECO:0000256" key="9">
    <source>
        <dbReference type="SAM" id="Phobius"/>
    </source>
</evidence>
<dbReference type="PROSITE" id="PS51140">
    <property type="entry name" value="CUE"/>
    <property type="match status" value="1"/>
</dbReference>
<dbReference type="SMART" id="SM00546">
    <property type="entry name" value="CUE"/>
    <property type="match status" value="1"/>
</dbReference>
<evidence type="ECO:0000256" key="8">
    <source>
        <dbReference type="ARBA" id="ARBA00035713"/>
    </source>
</evidence>
<dbReference type="Pfam" id="PF02845">
    <property type="entry name" value="CUE"/>
    <property type="match status" value="1"/>
</dbReference>
<protein>
    <recommendedName>
        <fullName evidence="7">Lipid droplet-regulating VLDL assembly factor AUP1</fullName>
    </recommendedName>
    <alternativeName>
        <fullName evidence="8">Ancient ubiquitous protein 1</fullName>
    </alternativeName>
</protein>
<keyword evidence="3" id="KW-0551">Lipid droplet</keyword>
<dbReference type="InterPro" id="IPR048056">
    <property type="entry name" value="AUP1_CUE"/>
</dbReference>
<feature type="domain" description="CUE" evidence="10">
    <location>
        <begin position="292"/>
        <end position="334"/>
    </location>
</feature>
<dbReference type="GO" id="GO:0005789">
    <property type="term" value="C:endoplasmic reticulum membrane"/>
    <property type="evidence" value="ECO:0007669"/>
    <property type="project" value="UniProtKB-SubCell"/>
</dbReference>
<evidence type="ECO:0000313" key="11">
    <source>
        <dbReference type="EMBL" id="KAL1491482.1"/>
    </source>
</evidence>
<evidence type="ECO:0000256" key="4">
    <source>
        <dbReference type="ARBA" id="ARBA00022824"/>
    </source>
</evidence>
<keyword evidence="4" id="KW-0256">Endoplasmic reticulum</keyword>
<evidence type="ECO:0000259" key="10">
    <source>
        <dbReference type="PROSITE" id="PS51140"/>
    </source>
</evidence>
<dbReference type="PANTHER" id="PTHR15486">
    <property type="entry name" value="ANCIENT UBIQUITOUS PROTEIN"/>
    <property type="match status" value="1"/>
</dbReference>
<keyword evidence="9" id="KW-1133">Transmembrane helix</keyword>
<organism evidence="11 12">
    <name type="scientific">Hypothenemus hampei</name>
    <name type="common">Coffee berry borer</name>
    <dbReference type="NCBI Taxonomy" id="57062"/>
    <lineage>
        <taxon>Eukaryota</taxon>
        <taxon>Metazoa</taxon>
        <taxon>Ecdysozoa</taxon>
        <taxon>Arthropoda</taxon>
        <taxon>Hexapoda</taxon>
        <taxon>Insecta</taxon>
        <taxon>Pterygota</taxon>
        <taxon>Neoptera</taxon>
        <taxon>Endopterygota</taxon>
        <taxon>Coleoptera</taxon>
        <taxon>Polyphaga</taxon>
        <taxon>Cucujiformia</taxon>
        <taxon>Curculionidae</taxon>
        <taxon>Scolytinae</taxon>
        <taxon>Hypothenemus</taxon>
    </lineage>
</organism>
<dbReference type="PANTHER" id="PTHR15486:SF96">
    <property type="entry name" value="LIPID DROPLET-REGULATING VLDL ASSEMBLY FACTOR AUP1"/>
    <property type="match status" value="1"/>
</dbReference>
<dbReference type="InterPro" id="IPR003892">
    <property type="entry name" value="CUE"/>
</dbReference>
<keyword evidence="5 9" id="KW-0472">Membrane</keyword>
<sequence>MTTVEIKDLINHTRFNTKDGNIFLTLLYFPLGVVFFLFRGTFALALVILAQVLPNSPPVNSFLNNLACLCFGITVSVENQKRKENVEVFVSNSLSLFDHIAVSKAIGTILPLNKTPIKNVPALGMYDLGSLSNPDNFKKNLEKYTKDKKTPVFVCPEEIPTNGTALLKFNAQYFKFFQKVQPLCITIKRPVFDTAISTLGSTYMNDILFFMFSPFTNYKIKFLPSLERKSLSEDEFADVVRQNIATELKVEATPFSSADVNEWLKRQIAEKQRRNQQRVHFQYASGRPANMELNRMASQVKEVFPHIPVSAIYNDLVITRSIDTTITNILEGRVRYVPEAMPTSTVVSIAEQSSSSPMKIGANTTGVLSPSQLNLAASSFGKTASERARSFQERKEQLIAAARRRYIKKHLLDIPI</sequence>
<evidence type="ECO:0000256" key="1">
    <source>
        <dbReference type="ARBA" id="ARBA00004406"/>
    </source>
</evidence>
<dbReference type="CDD" id="cd14420">
    <property type="entry name" value="CUE_AUP1"/>
    <property type="match status" value="1"/>
</dbReference>
<name>A0ABD1EA27_HYPHA</name>
<dbReference type="Gene3D" id="1.10.8.10">
    <property type="entry name" value="DNA helicase RuvA subunit, C-terminal domain"/>
    <property type="match status" value="1"/>
</dbReference>
<feature type="transmembrane region" description="Helical" evidence="9">
    <location>
        <begin position="21"/>
        <end position="53"/>
    </location>
</feature>
<evidence type="ECO:0000256" key="5">
    <source>
        <dbReference type="ARBA" id="ARBA00023136"/>
    </source>
</evidence>